<evidence type="ECO:0000259" key="13">
    <source>
        <dbReference type="Pfam" id="PF02776"/>
    </source>
</evidence>
<evidence type="ECO:0000256" key="3">
    <source>
        <dbReference type="ARBA" id="ARBA00007812"/>
    </source>
</evidence>
<dbReference type="EMBL" id="CAJNRE010010065">
    <property type="protein sequence ID" value="CAF2087917.1"/>
    <property type="molecule type" value="Genomic_DNA"/>
</dbReference>
<keyword evidence="6 10" id="KW-0786">Thiamine pyrophosphate</keyword>
<evidence type="ECO:0000256" key="8">
    <source>
        <dbReference type="ARBA" id="ARBA00048738"/>
    </source>
</evidence>
<dbReference type="InterPro" id="IPR029035">
    <property type="entry name" value="DHS-like_NAD/FAD-binding_dom"/>
</dbReference>
<feature type="domain" description="Thiamine pyrophosphate enzyme central" evidence="11">
    <location>
        <begin position="259"/>
        <end position="388"/>
    </location>
</feature>
<comment type="catalytic activity">
    <reaction evidence="9">
        <text>(2R)-hydroxyhexadecanoyl-CoA = pentadecanal + formyl-CoA</text>
        <dbReference type="Rhea" id="RHEA:55212"/>
        <dbReference type="ChEBI" id="CHEBI:17302"/>
        <dbReference type="ChEBI" id="CHEBI:57376"/>
        <dbReference type="ChEBI" id="CHEBI:138654"/>
    </reaction>
    <physiologicalReaction direction="left-to-right" evidence="9">
        <dbReference type="Rhea" id="RHEA:55213"/>
    </physiologicalReaction>
</comment>
<dbReference type="GO" id="GO:0050660">
    <property type="term" value="F:flavin adenine dinucleotide binding"/>
    <property type="evidence" value="ECO:0007669"/>
    <property type="project" value="TreeGrafter"/>
</dbReference>
<protein>
    <recommendedName>
        <fullName evidence="4">2-hydroxyacyl-CoA lyase 2</fullName>
    </recommendedName>
    <alternativeName>
        <fullName evidence="7">IlvB-like protein</fullName>
    </alternativeName>
</protein>
<dbReference type="InterPro" id="IPR012000">
    <property type="entry name" value="Thiamin_PyroP_enz_cen_dom"/>
</dbReference>
<comment type="catalytic activity">
    <reaction evidence="8">
        <text>2-hydroxyoctadecanoyl-CoA = heptadecanal + formyl-CoA</text>
        <dbReference type="Rhea" id="RHEA:55196"/>
        <dbReference type="ChEBI" id="CHEBI:57376"/>
        <dbReference type="ChEBI" id="CHEBI:74116"/>
        <dbReference type="ChEBI" id="CHEBI:138631"/>
    </reaction>
    <physiologicalReaction direction="left-to-right" evidence="8">
        <dbReference type="Rhea" id="RHEA:55197"/>
    </physiologicalReaction>
</comment>
<dbReference type="PANTHER" id="PTHR18968:SF166">
    <property type="entry name" value="2-HYDROXYACYL-COA LYASE 2"/>
    <property type="match status" value="1"/>
</dbReference>
<evidence type="ECO:0000259" key="11">
    <source>
        <dbReference type="Pfam" id="PF00205"/>
    </source>
</evidence>
<dbReference type="InterPro" id="IPR011766">
    <property type="entry name" value="TPP_enzyme_TPP-bd"/>
</dbReference>
<comment type="cofactor">
    <cofactor evidence="1">
        <name>Mg(2+)</name>
        <dbReference type="ChEBI" id="CHEBI:18420"/>
    </cofactor>
</comment>
<dbReference type="CDD" id="cd07035">
    <property type="entry name" value="TPP_PYR_POX_like"/>
    <property type="match status" value="1"/>
</dbReference>
<dbReference type="FunFam" id="3.40.50.970:FF:000007">
    <property type="entry name" value="Acetolactate synthase"/>
    <property type="match status" value="1"/>
</dbReference>
<evidence type="ECO:0000313" key="16">
    <source>
        <dbReference type="Proteomes" id="UP000663855"/>
    </source>
</evidence>
<name>A0A815FN87_9BILA</name>
<comment type="similarity">
    <text evidence="3 10">Belongs to the TPP enzyme family.</text>
</comment>
<dbReference type="CDD" id="cd02004">
    <property type="entry name" value="TPP_BZL_OCoD_HPCL"/>
    <property type="match status" value="1"/>
</dbReference>
<evidence type="ECO:0000256" key="5">
    <source>
        <dbReference type="ARBA" id="ARBA00022723"/>
    </source>
</evidence>
<dbReference type="Pfam" id="PF02775">
    <property type="entry name" value="TPP_enzyme_C"/>
    <property type="match status" value="1"/>
</dbReference>
<dbReference type="InterPro" id="IPR045229">
    <property type="entry name" value="TPP_enz"/>
</dbReference>
<organism evidence="14 16">
    <name type="scientific">Rotaria magnacalcarata</name>
    <dbReference type="NCBI Taxonomy" id="392030"/>
    <lineage>
        <taxon>Eukaryota</taxon>
        <taxon>Metazoa</taxon>
        <taxon>Spiralia</taxon>
        <taxon>Gnathifera</taxon>
        <taxon>Rotifera</taxon>
        <taxon>Eurotatoria</taxon>
        <taxon>Bdelloidea</taxon>
        <taxon>Philodinida</taxon>
        <taxon>Philodinidae</taxon>
        <taxon>Rotaria</taxon>
    </lineage>
</organism>
<evidence type="ECO:0000256" key="6">
    <source>
        <dbReference type="ARBA" id="ARBA00023052"/>
    </source>
</evidence>
<dbReference type="Pfam" id="PF02776">
    <property type="entry name" value="TPP_enzyme_N"/>
    <property type="match status" value="1"/>
</dbReference>
<feature type="domain" description="Thiamine pyrophosphate enzyme TPP-binding" evidence="12">
    <location>
        <begin position="455"/>
        <end position="606"/>
    </location>
</feature>
<evidence type="ECO:0000256" key="2">
    <source>
        <dbReference type="ARBA" id="ARBA00001964"/>
    </source>
</evidence>
<dbReference type="GO" id="GO:0009099">
    <property type="term" value="P:L-valine biosynthetic process"/>
    <property type="evidence" value="ECO:0007669"/>
    <property type="project" value="TreeGrafter"/>
</dbReference>
<evidence type="ECO:0000256" key="4">
    <source>
        <dbReference type="ARBA" id="ARBA00018936"/>
    </source>
</evidence>
<evidence type="ECO:0000259" key="12">
    <source>
        <dbReference type="Pfam" id="PF02775"/>
    </source>
</evidence>
<dbReference type="InterPro" id="IPR000399">
    <property type="entry name" value="TPP-bd_CS"/>
</dbReference>
<dbReference type="InterPro" id="IPR029061">
    <property type="entry name" value="THDP-binding"/>
</dbReference>
<dbReference type="SUPFAM" id="SSF52518">
    <property type="entry name" value="Thiamin diphosphate-binding fold (THDP-binding)"/>
    <property type="match status" value="2"/>
</dbReference>
<dbReference type="Gene3D" id="3.40.50.970">
    <property type="match status" value="2"/>
</dbReference>
<dbReference type="GO" id="GO:0005948">
    <property type="term" value="C:acetolactate synthase complex"/>
    <property type="evidence" value="ECO:0007669"/>
    <property type="project" value="TreeGrafter"/>
</dbReference>
<dbReference type="SUPFAM" id="SSF52467">
    <property type="entry name" value="DHS-like NAD/FAD-binding domain"/>
    <property type="match status" value="1"/>
</dbReference>
<evidence type="ECO:0000256" key="9">
    <source>
        <dbReference type="ARBA" id="ARBA00048767"/>
    </source>
</evidence>
<evidence type="ECO:0000256" key="7">
    <source>
        <dbReference type="ARBA" id="ARBA00030510"/>
    </source>
</evidence>
<dbReference type="Proteomes" id="UP000663855">
    <property type="component" value="Unassembled WGS sequence"/>
</dbReference>
<dbReference type="PROSITE" id="PS00187">
    <property type="entry name" value="TPP_ENZYMES"/>
    <property type="match status" value="1"/>
</dbReference>
<proteinExistence type="inferred from homology"/>
<keyword evidence="5" id="KW-0479">Metal-binding</keyword>
<dbReference type="Proteomes" id="UP000663824">
    <property type="component" value="Unassembled WGS sequence"/>
</dbReference>
<evidence type="ECO:0000256" key="10">
    <source>
        <dbReference type="RuleBase" id="RU362132"/>
    </source>
</evidence>
<evidence type="ECO:0000313" key="15">
    <source>
        <dbReference type="EMBL" id="CAF2087917.1"/>
    </source>
</evidence>
<dbReference type="Pfam" id="PF00205">
    <property type="entry name" value="TPP_enzyme_M"/>
    <property type="match status" value="1"/>
</dbReference>
<dbReference type="GO" id="GO:0003984">
    <property type="term" value="F:acetolactate synthase activity"/>
    <property type="evidence" value="ECO:0007669"/>
    <property type="project" value="TreeGrafter"/>
</dbReference>
<sequence length="621" mass="68083">MIVFILIILVLVILLLHIAHKTRWIYTLIYKVDEDSTAYGGELVADVLKAHGIPYVFCLSGGHISPILVACEKHGIRVIDTRHEANAAFAADAVSRLSGKIGVCIVTAGPGLTNTVTAIKNAQMAESPLLLIGGCAANLSKGRGALQDIDHMSVFKSICKYTISVQRVRQIPKLLREAIFIAQSGTPGPVFVEFPIDVLYPFYLVESELGIKPNAKALTDKIANLYLSTYIRGTFAGAFDKQLVSPIPPQIPYASNILIQKCAKLIQNAQHPVCLLGSQCTLPPTSTRDVVEALESMNIPCFLGGMTRGLLGRNSSIQFRHCRKDALKEADVVLLIGAVCDFRLGYGKVLSRKSKIIIVNRNSSTLYQNSDVFWKPTLAVKGDPADFTVRLHKFLSAQNYKCSDSWIETLRNKDNIKEEINRKMGSEPTEDHLNPIHILQELENHLPDNAILIGDGGDFVATAAYTVRPRAPLTWLDPGAFGTLGVGAGFALGAKLVRPEASVWIIYGDGALGYSIMEYDTFVRHKIPIISIVGNDACWNQIARDQVPLLGSIVGCSLEFSSYEKIVDALGAVGFRLDRTNEHEMINIFKQANEINQQQRKSVLINCLIGKTNFRQGSISV</sequence>
<dbReference type="GO" id="GO:0030976">
    <property type="term" value="F:thiamine pyrophosphate binding"/>
    <property type="evidence" value="ECO:0007669"/>
    <property type="project" value="InterPro"/>
</dbReference>
<comment type="cofactor">
    <cofactor evidence="2">
        <name>thiamine diphosphate</name>
        <dbReference type="ChEBI" id="CHEBI:58937"/>
    </cofactor>
</comment>
<dbReference type="EMBL" id="CAJNOV010008613">
    <property type="protein sequence ID" value="CAF1328570.1"/>
    <property type="molecule type" value="Genomic_DNA"/>
</dbReference>
<dbReference type="PANTHER" id="PTHR18968">
    <property type="entry name" value="THIAMINE PYROPHOSPHATE ENZYMES"/>
    <property type="match status" value="1"/>
</dbReference>
<evidence type="ECO:0000313" key="14">
    <source>
        <dbReference type="EMBL" id="CAF1328570.1"/>
    </source>
</evidence>
<reference evidence="14" key="1">
    <citation type="submission" date="2021-02" db="EMBL/GenBank/DDBJ databases">
        <authorList>
            <person name="Nowell W R."/>
        </authorList>
    </citation>
    <scope>NUCLEOTIDE SEQUENCE</scope>
</reference>
<dbReference type="Gene3D" id="3.40.50.1220">
    <property type="entry name" value="TPP-binding domain"/>
    <property type="match status" value="1"/>
</dbReference>
<feature type="domain" description="Thiamine pyrophosphate enzyme N-terminal TPP-binding" evidence="13">
    <location>
        <begin position="40"/>
        <end position="153"/>
    </location>
</feature>
<accession>A0A815FN87</accession>
<dbReference type="GO" id="GO:0000287">
    <property type="term" value="F:magnesium ion binding"/>
    <property type="evidence" value="ECO:0007669"/>
    <property type="project" value="InterPro"/>
</dbReference>
<comment type="caution">
    <text evidence="14">The sequence shown here is derived from an EMBL/GenBank/DDBJ whole genome shotgun (WGS) entry which is preliminary data.</text>
</comment>
<dbReference type="InterPro" id="IPR012001">
    <property type="entry name" value="Thiamin_PyroP_enz_TPP-bd_dom"/>
</dbReference>
<gene>
    <name evidence="14" type="ORF">CJN711_LOCUS18305</name>
    <name evidence="15" type="ORF">MBJ925_LOCUS19829</name>
</gene>
<evidence type="ECO:0000256" key="1">
    <source>
        <dbReference type="ARBA" id="ARBA00001946"/>
    </source>
</evidence>
<dbReference type="AlphaFoldDB" id="A0A815FN87"/>
<dbReference type="GO" id="GO:0009097">
    <property type="term" value="P:isoleucine biosynthetic process"/>
    <property type="evidence" value="ECO:0007669"/>
    <property type="project" value="TreeGrafter"/>
</dbReference>